<name>A0A438CJ64_VITVI</name>
<reference evidence="2 3" key="1">
    <citation type="journal article" date="2018" name="PLoS Genet.">
        <title>Population sequencing reveals clonal diversity and ancestral inbreeding in the grapevine cultivar Chardonnay.</title>
        <authorList>
            <person name="Roach M.J."/>
            <person name="Johnson D.L."/>
            <person name="Bohlmann J."/>
            <person name="van Vuuren H.J."/>
            <person name="Jones S.J."/>
            <person name="Pretorius I.S."/>
            <person name="Schmidt S.A."/>
            <person name="Borneman A.R."/>
        </authorList>
    </citation>
    <scope>NUCLEOTIDE SEQUENCE [LARGE SCALE GENOMIC DNA]</scope>
    <source>
        <strain evidence="3">cv. Chardonnay</strain>
        <tissue evidence="2">Leaf</tissue>
    </source>
</reference>
<keyword evidence="1" id="KW-1133">Transmembrane helix</keyword>
<dbReference type="Proteomes" id="UP000288805">
    <property type="component" value="Unassembled WGS sequence"/>
</dbReference>
<protein>
    <submittedName>
        <fullName evidence="2">Uncharacterized protein</fullName>
    </submittedName>
</protein>
<evidence type="ECO:0000313" key="3">
    <source>
        <dbReference type="Proteomes" id="UP000288805"/>
    </source>
</evidence>
<evidence type="ECO:0000256" key="1">
    <source>
        <dbReference type="SAM" id="Phobius"/>
    </source>
</evidence>
<keyword evidence="1" id="KW-0812">Transmembrane</keyword>
<organism evidence="2 3">
    <name type="scientific">Vitis vinifera</name>
    <name type="common">Grape</name>
    <dbReference type="NCBI Taxonomy" id="29760"/>
    <lineage>
        <taxon>Eukaryota</taxon>
        <taxon>Viridiplantae</taxon>
        <taxon>Streptophyta</taxon>
        <taxon>Embryophyta</taxon>
        <taxon>Tracheophyta</taxon>
        <taxon>Spermatophyta</taxon>
        <taxon>Magnoliopsida</taxon>
        <taxon>eudicotyledons</taxon>
        <taxon>Gunneridae</taxon>
        <taxon>Pentapetalae</taxon>
        <taxon>rosids</taxon>
        <taxon>Vitales</taxon>
        <taxon>Vitaceae</taxon>
        <taxon>Viteae</taxon>
        <taxon>Vitis</taxon>
    </lineage>
</organism>
<feature type="transmembrane region" description="Helical" evidence="1">
    <location>
        <begin position="12"/>
        <end position="32"/>
    </location>
</feature>
<keyword evidence="1" id="KW-0472">Membrane</keyword>
<comment type="caution">
    <text evidence="2">The sequence shown here is derived from an EMBL/GenBank/DDBJ whole genome shotgun (WGS) entry which is preliminary data.</text>
</comment>
<gene>
    <name evidence="2" type="ORF">CK203_093433</name>
</gene>
<evidence type="ECO:0000313" key="2">
    <source>
        <dbReference type="EMBL" id="RVW23246.1"/>
    </source>
</evidence>
<sequence>MSKICLAAETVLLAFQNYILVLGTSVMIPSLLVPVMGGNDEDCISGQVLFKPTL</sequence>
<dbReference type="EMBL" id="QGNW01002201">
    <property type="protein sequence ID" value="RVW23246.1"/>
    <property type="molecule type" value="Genomic_DNA"/>
</dbReference>
<accession>A0A438CJ64</accession>
<dbReference type="AlphaFoldDB" id="A0A438CJ64"/>
<proteinExistence type="predicted"/>